<dbReference type="PRINTS" id="PR00368">
    <property type="entry name" value="FADPNR"/>
</dbReference>
<comment type="catalytic activity">
    <reaction evidence="7">
        <text>a quinone + NADH + H(+) = a quinol + NAD(+)</text>
        <dbReference type="Rhea" id="RHEA:46160"/>
        <dbReference type="ChEBI" id="CHEBI:15378"/>
        <dbReference type="ChEBI" id="CHEBI:24646"/>
        <dbReference type="ChEBI" id="CHEBI:57540"/>
        <dbReference type="ChEBI" id="CHEBI:57945"/>
        <dbReference type="ChEBI" id="CHEBI:132124"/>
        <dbReference type="EC" id="1.6.5.9"/>
    </reaction>
</comment>
<dbReference type="InterPro" id="IPR036188">
    <property type="entry name" value="FAD/NAD-bd_sf"/>
</dbReference>
<dbReference type="SUPFAM" id="SSF51905">
    <property type="entry name" value="FAD/NAD(P)-binding domain"/>
    <property type="match status" value="1"/>
</dbReference>
<dbReference type="RefSeq" id="WP_114955936.1">
    <property type="nucleotide sequence ID" value="NZ_JBHSJF010000006.1"/>
</dbReference>
<reference evidence="10" key="1">
    <citation type="journal article" date="2019" name="Int. J. Syst. Evol. Microbiol.">
        <title>The Global Catalogue of Microorganisms (GCM) 10K type strain sequencing project: providing services to taxonomists for standard genome sequencing and annotation.</title>
        <authorList>
            <consortium name="The Broad Institute Genomics Platform"/>
            <consortium name="The Broad Institute Genome Sequencing Center for Infectious Disease"/>
            <person name="Wu L."/>
            <person name="Ma J."/>
        </authorList>
    </citation>
    <scope>NUCLEOTIDE SEQUENCE [LARGE SCALE GENOMIC DNA]</scope>
    <source>
        <strain evidence="10">CGMCC 1.16444</strain>
    </source>
</reference>
<evidence type="ECO:0000313" key="9">
    <source>
        <dbReference type="EMBL" id="MFC5068314.1"/>
    </source>
</evidence>
<comment type="similarity">
    <text evidence="1">Belongs to the NADH dehydrogenase family.</text>
</comment>
<dbReference type="PRINTS" id="PR00411">
    <property type="entry name" value="PNDRDTASEI"/>
</dbReference>
<name>A0ABV9Z1A2_9HYPH</name>
<dbReference type="Gene3D" id="3.50.50.100">
    <property type="match status" value="1"/>
</dbReference>
<accession>A0ABV9Z1A2</accession>
<evidence type="ECO:0000313" key="10">
    <source>
        <dbReference type="Proteomes" id="UP001595796"/>
    </source>
</evidence>
<protein>
    <recommendedName>
        <fullName evidence="2">NADH:ubiquinone reductase (non-electrogenic)</fullName>
        <ecNumber evidence="2">1.6.5.9</ecNumber>
    </recommendedName>
</protein>
<evidence type="ECO:0000256" key="1">
    <source>
        <dbReference type="ARBA" id="ARBA00005272"/>
    </source>
</evidence>
<dbReference type="PANTHER" id="PTHR43706:SF47">
    <property type="entry name" value="EXTERNAL NADH-UBIQUINONE OXIDOREDUCTASE 1, MITOCHONDRIAL-RELATED"/>
    <property type="match status" value="1"/>
</dbReference>
<dbReference type="PANTHER" id="PTHR43706">
    <property type="entry name" value="NADH DEHYDROGENASE"/>
    <property type="match status" value="1"/>
</dbReference>
<dbReference type="GO" id="GO:0016491">
    <property type="term" value="F:oxidoreductase activity"/>
    <property type="evidence" value="ECO:0007669"/>
    <property type="project" value="UniProtKB-KW"/>
</dbReference>
<proteinExistence type="inferred from homology"/>
<keyword evidence="4" id="KW-0274">FAD</keyword>
<dbReference type="Pfam" id="PF07992">
    <property type="entry name" value="Pyr_redox_2"/>
    <property type="match status" value="1"/>
</dbReference>
<keyword evidence="10" id="KW-1185">Reference proteome</keyword>
<keyword evidence="6" id="KW-0520">NAD</keyword>
<evidence type="ECO:0000256" key="6">
    <source>
        <dbReference type="ARBA" id="ARBA00023027"/>
    </source>
</evidence>
<evidence type="ECO:0000256" key="7">
    <source>
        <dbReference type="ARBA" id="ARBA00047599"/>
    </source>
</evidence>
<dbReference type="Proteomes" id="UP001595796">
    <property type="component" value="Unassembled WGS sequence"/>
</dbReference>
<sequence>MSPETNAEEPAGEHVVIAGGGFGGIEVAKALGAAGIRATVVDRQNHHLFQPLLYQVATAALSPADIAEPIRRILRPYPSTDVLFAEVIGIDKQTRTVLLKGHAPIRFDRLVIATGSRPSYFGNDDWEKCAPGLKTIDDARRLRTRLLLAFERAEICDDPVEQHRLMTSVVIGAGPTGVEMAGSIAELARYTLARDFRKIKPNLARTILIEAGPRALPAFTPKMSKYTEKALHDLGVEIRMGQKVERISDGSVTVAGETIEAGTIVWAAGVKATDASGWLEVEPDRAGRIAVNPDLSVPGLDRIYVLGDLALLNGEDGQPLPGLAQVAKQQGQFLGKALAANIRSGTPLPPFQFHNRGNVAIIGRHAAVFEAGRLRLKGWPAWFAWAVVHVYLLVGFQHRVIVSLQWIWRYLTYDRGARLVAEDANEQK</sequence>
<dbReference type="EC" id="1.6.5.9" evidence="2"/>
<evidence type="ECO:0000256" key="5">
    <source>
        <dbReference type="ARBA" id="ARBA00023002"/>
    </source>
</evidence>
<evidence type="ECO:0000256" key="4">
    <source>
        <dbReference type="ARBA" id="ARBA00022827"/>
    </source>
</evidence>
<gene>
    <name evidence="9" type="ORF">ACFPFW_09850</name>
</gene>
<keyword evidence="5 9" id="KW-0560">Oxidoreductase</keyword>
<evidence type="ECO:0000256" key="3">
    <source>
        <dbReference type="ARBA" id="ARBA00022630"/>
    </source>
</evidence>
<comment type="caution">
    <text evidence="9">The sequence shown here is derived from an EMBL/GenBank/DDBJ whole genome shotgun (WGS) entry which is preliminary data.</text>
</comment>
<dbReference type="InterPro" id="IPR045024">
    <property type="entry name" value="NDH-2"/>
</dbReference>
<evidence type="ECO:0000259" key="8">
    <source>
        <dbReference type="Pfam" id="PF07992"/>
    </source>
</evidence>
<feature type="domain" description="FAD/NAD(P)-binding" evidence="8">
    <location>
        <begin position="14"/>
        <end position="331"/>
    </location>
</feature>
<evidence type="ECO:0000256" key="2">
    <source>
        <dbReference type="ARBA" id="ARBA00012637"/>
    </source>
</evidence>
<dbReference type="InterPro" id="IPR023753">
    <property type="entry name" value="FAD/NAD-binding_dom"/>
</dbReference>
<keyword evidence="3" id="KW-0285">Flavoprotein</keyword>
<dbReference type="EMBL" id="JBHSJF010000006">
    <property type="protein sequence ID" value="MFC5068314.1"/>
    <property type="molecule type" value="Genomic_DNA"/>
</dbReference>
<organism evidence="9 10">
    <name type="scientific">Flaviflagellibacter deserti</name>
    <dbReference type="NCBI Taxonomy" id="2267266"/>
    <lineage>
        <taxon>Bacteria</taxon>
        <taxon>Pseudomonadati</taxon>
        <taxon>Pseudomonadota</taxon>
        <taxon>Alphaproteobacteria</taxon>
        <taxon>Hyphomicrobiales</taxon>
        <taxon>Flaviflagellibacter</taxon>
    </lineage>
</organism>